<sequence>MADLIINGFDAFLQWGIRMGDGFLDAIFAPEPLKEFIENKSRLNNGKQVVYNNPKIDERDVTLVFTLEGETPDDYLSKYSAFKTELQKGKIEIKVPALGNQVYRLTYLRSASFGLNTPRTFSKISVKFNEPNPSQEGRK</sequence>
<dbReference type="RefSeq" id="WP_046145027.1">
    <property type="nucleotide sequence ID" value="NZ_KQ033912.1"/>
</dbReference>
<proteinExistence type="predicted"/>
<dbReference type="EMBL" id="AQHV01000001">
    <property type="protein sequence ID" value="KKB59923.1"/>
    <property type="molecule type" value="Genomic_DNA"/>
</dbReference>
<accession>A0A0F5JQ57</accession>
<name>A0A0F5JQ57_9BACT</name>
<dbReference type="AlphaFoldDB" id="A0A0F5JQ57"/>
<dbReference type="HOGENOM" id="CLU_153197_0_0_10"/>
<evidence type="ECO:0000313" key="2">
    <source>
        <dbReference type="Proteomes" id="UP000033047"/>
    </source>
</evidence>
<organism evidence="1 2">
    <name type="scientific">Parabacteroides goldsteinii DSM 19448 = WAL 12034</name>
    <dbReference type="NCBI Taxonomy" id="927665"/>
    <lineage>
        <taxon>Bacteria</taxon>
        <taxon>Pseudomonadati</taxon>
        <taxon>Bacteroidota</taxon>
        <taxon>Bacteroidia</taxon>
        <taxon>Bacteroidales</taxon>
        <taxon>Tannerellaceae</taxon>
        <taxon>Parabacteroides</taxon>
    </lineage>
</organism>
<dbReference type="Proteomes" id="UP000033047">
    <property type="component" value="Unassembled WGS sequence"/>
</dbReference>
<evidence type="ECO:0000313" key="1">
    <source>
        <dbReference type="EMBL" id="KKB59923.1"/>
    </source>
</evidence>
<protein>
    <submittedName>
        <fullName evidence="1">Uncharacterized protein</fullName>
    </submittedName>
</protein>
<gene>
    <name evidence="1" type="ORF">HMPREF1535_00195</name>
</gene>
<comment type="caution">
    <text evidence="1">The sequence shown here is derived from an EMBL/GenBank/DDBJ whole genome shotgun (WGS) entry which is preliminary data.</text>
</comment>
<dbReference type="STRING" id="927665.HMPREF1535_00195"/>
<reference evidence="1 2" key="1">
    <citation type="submission" date="2013-04" db="EMBL/GenBank/DDBJ databases">
        <title>The Genome Sequence of Parabacteroides goldsteinii DSM 19448.</title>
        <authorList>
            <consortium name="The Broad Institute Genomics Platform"/>
            <person name="Earl A."/>
            <person name="Ward D."/>
            <person name="Feldgarden M."/>
            <person name="Gevers D."/>
            <person name="Martens E."/>
            <person name="Sakamoto M."/>
            <person name="Benno Y."/>
            <person name="Song Y."/>
            <person name="Liu C."/>
            <person name="Lee J."/>
            <person name="Bolanos M."/>
            <person name="Vaisanen M.L."/>
            <person name="Finegold S.M."/>
            <person name="Walker B."/>
            <person name="Young S."/>
            <person name="Zeng Q."/>
            <person name="Gargeya S."/>
            <person name="Fitzgerald M."/>
            <person name="Haas B."/>
            <person name="Abouelleil A."/>
            <person name="Allen A.W."/>
            <person name="Alvarado L."/>
            <person name="Arachchi H.M."/>
            <person name="Berlin A.M."/>
            <person name="Chapman S.B."/>
            <person name="Gainer-Dewar J."/>
            <person name="Goldberg J."/>
            <person name="Griggs A."/>
            <person name="Gujja S."/>
            <person name="Hansen M."/>
            <person name="Howarth C."/>
            <person name="Imamovic A."/>
            <person name="Ireland A."/>
            <person name="Larimer J."/>
            <person name="McCowan C."/>
            <person name="Murphy C."/>
            <person name="Pearson M."/>
            <person name="Poon T.W."/>
            <person name="Priest M."/>
            <person name="Roberts A."/>
            <person name="Saif S."/>
            <person name="Shea T."/>
            <person name="Sisk P."/>
            <person name="Sykes S."/>
            <person name="Wortman J."/>
            <person name="Nusbaum C."/>
            <person name="Birren B."/>
        </authorList>
    </citation>
    <scope>NUCLEOTIDE SEQUENCE [LARGE SCALE GENOMIC DNA]</scope>
    <source>
        <strain evidence="1 2">DSM 19448</strain>
    </source>
</reference>
<dbReference type="PATRIC" id="fig|927665.4.peg.196"/>